<dbReference type="PIRSF" id="PIRSF029895">
    <property type="entry name" value="SpoIV"/>
    <property type="match status" value="1"/>
</dbReference>
<feature type="transmembrane region" description="Helical" evidence="1">
    <location>
        <begin position="88"/>
        <end position="108"/>
    </location>
</feature>
<keyword evidence="3" id="KW-1185">Reference proteome</keyword>
<dbReference type="InterPro" id="IPR010690">
    <property type="entry name" value="YqfD"/>
</dbReference>
<evidence type="ECO:0000256" key="1">
    <source>
        <dbReference type="SAM" id="Phobius"/>
    </source>
</evidence>
<keyword evidence="1" id="KW-1133">Transmembrane helix</keyword>
<gene>
    <name evidence="2" type="ORF">LKD45_01825</name>
</gene>
<accession>A0AAE3AUQ5</accession>
<reference evidence="2 3" key="1">
    <citation type="submission" date="2021-10" db="EMBL/GenBank/DDBJ databases">
        <title>Anaerobic single-cell dispensing facilitates the cultivation of human gut bacteria.</title>
        <authorList>
            <person name="Afrizal A."/>
        </authorList>
    </citation>
    <scope>NUCLEOTIDE SEQUENCE [LARGE SCALE GENOMIC DNA]</scope>
    <source>
        <strain evidence="2 3">CLA-AA-H244</strain>
    </source>
</reference>
<dbReference type="AlphaFoldDB" id="A0AAE3AUQ5"/>
<dbReference type="Proteomes" id="UP001199355">
    <property type="component" value="Unassembled WGS sequence"/>
</dbReference>
<dbReference type="Pfam" id="PF06898">
    <property type="entry name" value="YqfD"/>
    <property type="match status" value="1"/>
</dbReference>
<name>A0AAE3AUQ5_9FIRM</name>
<dbReference type="EMBL" id="JAJEQF010000002">
    <property type="protein sequence ID" value="MCC2166447.1"/>
    <property type="molecule type" value="Genomic_DNA"/>
</dbReference>
<comment type="caution">
    <text evidence="2">The sequence shown here is derived from an EMBL/GenBank/DDBJ whole genome shotgun (WGS) entry which is preliminary data.</text>
</comment>
<keyword evidence="1" id="KW-0812">Transmembrane</keyword>
<evidence type="ECO:0000313" key="3">
    <source>
        <dbReference type="Proteomes" id="UP001199355"/>
    </source>
</evidence>
<protein>
    <submittedName>
        <fullName evidence="2">Sporulation protein YqfD</fullName>
    </submittedName>
</protein>
<dbReference type="RefSeq" id="WP_308727578.1">
    <property type="nucleotide sequence ID" value="NZ_JAJEQF010000002.1"/>
</dbReference>
<evidence type="ECO:0000313" key="2">
    <source>
        <dbReference type="EMBL" id="MCC2166447.1"/>
    </source>
</evidence>
<proteinExistence type="predicted"/>
<sequence length="413" mass="47033">MIALIRYCRGYVRISVRGYAPERFMNLCANRAIVLWELNGHDGFYTMCISLSDFFKIRDIVHKTKTRVAVLEKRGLPFFLQDVRHRKMFLLGVFLCSAFLILMSQFIWAMEFDGNQMITEEELKRYLEDEGIRYGTPRHFFSAETLEKGLREAFEEITWASVSLQGTKLVVKIQEDILPDTAQKQELSKFENGADLVASCSGTVVSILTRSGIPAVRPGDSVSRGDLLISGRIPVKNDDETVREYLSVVADGDVILETDYRVHLSCPYAYQYKNYTGREKSRKFLAIGSLRVLFPPIRKNFARQDIVTQQNRLCLFGQLDLPIFAGSQTLREYLPVDARYDTDSAKKILLDKFQKIIAALEEKGVQIIQKDVRIVEKADILTLEGSLKIQLQGGVWQALSISDTAKEQETAQN</sequence>
<keyword evidence="1" id="KW-0472">Membrane</keyword>
<organism evidence="2 3">
    <name type="scientific">Gallintestinimicrobium propionicum</name>
    <dbReference type="NCBI Taxonomy" id="2981770"/>
    <lineage>
        <taxon>Bacteria</taxon>
        <taxon>Bacillati</taxon>
        <taxon>Bacillota</taxon>
        <taxon>Clostridia</taxon>
        <taxon>Lachnospirales</taxon>
        <taxon>Lachnospiraceae</taxon>
        <taxon>Gallintestinimicrobium</taxon>
    </lineage>
</organism>